<accession>A0A1W3JI03</accession>
<dbReference type="Ensembl" id="ENSCINT00000034115.1">
    <property type="protein sequence ID" value="ENSCINP00000036438.1"/>
    <property type="gene ID" value="ENSCING00000019372.1"/>
</dbReference>
<dbReference type="EMBL" id="EAAA01002293">
    <property type="status" value="NOT_ANNOTATED_CDS"/>
    <property type="molecule type" value="Genomic_DNA"/>
</dbReference>
<gene>
    <name evidence="2" type="primary">LOC100180913</name>
</gene>
<evidence type="ECO:0000313" key="2">
    <source>
        <dbReference type="Ensembl" id="ENSCINP00000036438.1"/>
    </source>
</evidence>
<accession>H2Y3F3</accession>
<sequence>MLTTQERHHAEEIRQTQIRIGHVKNECERQLEDLKDEYRTVLAQKRQMENNKNTNKPDVTDELNKLREENRILRKEISQVRSIEVSSEIEFSKRIAVTVNAETDRKSSEIS</sequence>
<dbReference type="HOGENOM" id="CLU_2157466_0_0_1"/>
<reference evidence="2" key="2">
    <citation type="journal article" date="2008" name="Genome Biol.">
        <title>Improved genome assembly and evidence-based global gene model set for the chordate Ciona intestinalis: new insight into intron and operon populations.</title>
        <authorList>
            <person name="Satou Y."/>
            <person name="Mineta K."/>
            <person name="Ogasawara M."/>
            <person name="Sasakura Y."/>
            <person name="Shoguchi E."/>
            <person name="Ueno K."/>
            <person name="Yamada L."/>
            <person name="Matsumoto J."/>
            <person name="Wasserscheid J."/>
            <person name="Dewar K."/>
            <person name="Wiley G.B."/>
            <person name="Macmil S.L."/>
            <person name="Roe B.A."/>
            <person name="Zeller R.W."/>
            <person name="Hastings K.E."/>
            <person name="Lemaire P."/>
            <person name="Lindquist E."/>
            <person name="Endo T."/>
            <person name="Hotta K."/>
            <person name="Inaba K."/>
        </authorList>
    </citation>
    <scope>NUCLEOTIDE SEQUENCE [LARGE SCALE GENOMIC DNA]</scope>
    <source>
        <strain evidence="2">wild type</strain>
    </source>
</reference>
<dbReference type="AlphaFoldDB" id="H2Y3F3"/>
<protein>
    <submittedName>
        <fullName evidence="2">Uncharacterized LOC100180913</fullName>
    </submittedName>
</protein>
<keyword evidence="1" id="KW-0175">Coiled coil</keyword>
<proteinExistence type="predicted"/>
<keyword evidence="3" id="KW-1185">Reference proteome</keyword>
<dbReference type="RefSeq" id="XP_009858849.1">
    <property type="nucleotide sequence ID" value="XM_009860547.3"/>
</dbReference>
<dbReference type="GeneID" id="100180913"/>
<name>H2Y3F3_CIOIN</name>
<evidence type="ECO:0000256" key="1">
    <source>
        <dbReference type="SAM" id="Coils"/>
    </source>
</evidence>
<reference evidence="2" key="3">
    <citation type="submission" date="2025-08" db="UniProtKB">
        <authorList>
            <consortium name="Ensembl"/>
        </authorList>
    </citation>
    <scope>IDENTIFICATION</scope>
</reference>
<feature type="coiled-coil region" evidence="1">
    <location>
        <begin position="24"/>
        <end position="83"/>
    </location>
</feature>
<dbReference type="InParanoid" id="H2Y3F3"/>
<organism evidence="2 3">
    <name type="scientific">Ciona intestinalis</name>
    <name type="common">Transparent sea squirt</name>
    <name type="synonym">Ascidia intestinalis</name>
    <dbReference type="NCBI Taxonomy" id="7719"/>
    <lineage>
        <taxon>Eukaryota</taxon>
        <taxon>Metazoa</taxon>
        <taxon>Chordata</taxon>
        <taxon>Tunicata</taxon>
        <taxon>Ascidiacea</taxon>
        <taxon>Phlebobranchia</taxon>
        <taxon>Cionidae</taxon>
        <taxon>Ciona</taxon>
    </lineage>
</organism>
<dbReference type="Proteomes" id="UP000008144">
    <property type="component" value="Chromosome 6"/>
</dbReference>
<reference evidence="2" key="4">
    <citation type="submission" date="2025-09" db="UniProtKB">
        <authorList>
            <consortium name="Ensembl"/>
        </authorList>
    </citation>
    <scope>IDENTIFICATION</scope>
</reference>
<evidence type="ECO:0000313" key="3">
    <source>
        <dbReference type="Proteomes" id="UP000008144"/>
    </source>
</evidence>
<reference evidence="3" key="1">
    <citation type="journal article" date="2002" name="Science">
        <title>The draft genome of Ciona intestinalis: insights into chordate and vertebrate origins.</title>
        <authorList>
            <person name="Dehal P."/>
            <person name="Satou Y."/>
            <person name="Campbell R.K."/>
            <person name="Chapman J."/>
            <person name="Degnan B."/>
            <person name="De Tomaso A."/>
            <person name="Davidson B."/>
            <person name="Di Gregorio A."/>
            <person name="Gelpke M."/>
            <person name="Goodstein D.M."/>
            <person name="Harafuji N."/>
            <person name="Hastings K.E."/>
            <person name="Ho I."/>
            <person name="Hotta K."/>
            <person name="Huang W."/>
            <person name="Kawashima T."/>
            <person name="Lemaire P."/>
            <person name="Martinez D."/>
            <person name="Meinertzhagen I.A."/>
            <person name="Necula S."/>
            <person name="Nonaka M."/>
            <person name="Putnam N."/>
            <person name="Rash S."/>
            <person name="Saiga H."/>
            <person name="Satake M."/>
            <person name="Terry A."/>
            <person name="Yamada L."/>
            <person name="Wang H.G."/>
            <person name="Awazu S."/>
            <person name="Azumi K."/>
            <person name="Boore J."/>
            <person name="Branno M."/>
            <person name="Chin-Bow S."/>
            <person name="DeSantis R."/>
            <person name="Doyle S."/>
            <person name="Francino P."/>
            <person name="Keys D.N."/>
            <person name="Haga S."/>
            <person name="Hayashi H."/>
            <person name="Hino K."/>
            <person name="Imai K.S."/>
            <person name="Inaba K."/>
            <person name="Kano S."/>
            <person name="Kobayashi K."/>
            <person name="Kobayashi M."/>
            <person name="Lee B.I."/>
            <person name="Makabe K.W."/>
            <person name="Manohar C."/>
            <person name="Matassi G."/>
            <person name="Medina M."/>
            <person name="Mochizuki Y."/>
            <person name="Mount S."/>
            <person name="Morishita T."/>
            <person name="Miura S."/>
            <person name="Nakayama A."/>
            <person name="Nishizaka S."/>
            <person name="Nomoto H."/>
            <person name="Ohta F."/>
            <person name="Oishi K."/>
            <person name="Rigoutsos I."/>
            <person name="Sano M."/>
            <person name="Sasaki A."/>
            <person name="Sasakura Y."/>
            <person name="Shoguchi E."/>
            <person name="Shin-i T."/>
            <person name="Spagnuolo A."/>
            <person name="Stainier D."/>
            <person name="Suzuki M.M."/>
            <person name="Tassy O."/>
            <person name="Takatori N."/>
            <person name="Tokuoka M."/>
            <person name="Yagi K."/>
            <person name="Yoshizaki F."/>
            <person name="Wada S."/>
            <person name="Zhang C."/>
            <person name="Hyatt P.D."/>
            <person name="Larimer F."/>
            <person name="Detter C."/>
            <person name="Doggett N."/>
            <person name="Glavina T."/>
            <person name="Hawkins T."/>
            <person name="Richardson P."/>
            <person name="Lucas S."/>
            <person name="Kohara Y."/>
            <person name="Levine M."/>
            <person name="Satoh N."/>
            <person name="Rokhsar D.S."/>
        </authorList>
    </citation>
    <scope>NUCLEOTIDE SEQUENCE [LARGE SCALE GENOMIC DNA]</scope>
</reference>